<feature type="compositionally biased region" description="Gly residues" evidence="1">
    <location>
        <begin position="68"/>
        <end position="96"/>
    </location>
</feature>
<proteinExistence type="predicted"/>
<keyword evidence="2" id="KW-0732">Signal</keyword>
<dbReference type="EMBL" id="FJUX01000101">
    <property type="protein sequence ID" value="CZT08015.1"/>
    <property type="molecule type" value="Genomic_DNA"/>
</dbReference>
<dbReference type="Proteomes" id="UP000178912">
    <property type="component" value="Unassembled WGS sequence"/>
</dbReference>
<evidence type="ECO:0000256" key="2">
    <source>
        <dbReference type="SAM" id="SignalP"/>
    </source>
</evidence>
<sequence>MKSISLGLLGLAIISCAGAFPTSGPETETVSSSTLSENSLPETDGLSPAPIFQLEDSPSLNITEKKGGGGGHGGGGHGGGHGSGGGKGGGVVVIPGGGAGHRHQSLAGKFLVKESLSLFAVIAAGLVLGSFL</sequence>
<feature type="signal peptide" evidence="2">
    <location>
        <begin position="1"/>
        <end position="19"/>
    </location>
</feature>
<feature type="compositionally biased region" description="Low complexity" evidence="1">
    <location>
        <begin position="23"/>
        <end position="43"/>
    </location>
</feature>
<feature type="chain" id="PRO_5009446930" evidence="2">
    <location>
        <begin position="20"/>
        <end position="132"/>
    </location>
</feature>
<evidence type="ECO:0000256" key="1">
    <source>
        <dbReference type="SAM" id="MobiDB-lite"/>
    </source>
</evidence>
<dbReference type="PROSITE" id="PS51257">
    <property type="entry name" value="PROKAR_LIPOPROTEIN"/>
    <property type="match status" value="1"/>
</dbReference>
<evidence type="ECO:0000313" key="3">
    <source>
        <dbReference type="EMBL" id="CZT08015.1"/>
    </source>
</evidence>
<organism evidence="3 4">
    <name type="scientific">Rhynchosporium agropyri</name>
    <dbReference type="NCBI Taxonomy" id="914238"/>
    <lineage>
        <taxon>Eukaryota</taxon>
        <taxon>Fungi</taxon>
        <taxon>Dikarya</taxon>
        <taxon>Ascomycota</taxon>
        <taxon>Pezizomycotina</taxon>
        <taxon>Leotiomycetes</taxon>
        <taxon>Helotiales</taxon>
        <taxon>Ploettnerulaceae</taxon>
        <taxon>Rhynchosporium</taxon>
    </lineage>
</organism>
<name>A0A1E1LBW6_9HELO</name>
<gene>
    <name evidence="3" type="ORF">RAG0_13253</name>
</gene>
<protein>
    <submittedName>
        <fullName evidence="3">Uncharacterized protein</fullName>
    </submittedName>
</protein>
<reference evidence="4" key="1">
    <citation type="submission" date="2016-03" db="EMBL/GenBank/DDBJ databases">
        <authorList>
            <person name="Guldener U."/>
        </authorList>
    </citation>
    <scope>NUCLEOTIDE SEQUENCE [LARGE SCALE GENOMIC DNA]</scope>
    <source>
        <strain evidence="4">04CH-RAC-A.6.1</strain>
    </source>
</reference>
<evidence type="ECO:0000313" key="4">
    <source>
        <dbReference type="Proteomes" id="UP000178912"/>
    </source>
</evidence>
<feature type="region of interest" description="Disordered" evidence="1">
    <location>
        <begin position="23"/>
        <end position="96"/>
    </location>
</feature>
<dbReference type="AlphaFoldDB" id="A0A1E1LBW6"/>
<keyword evidence="4" id="KW-1185">Reference proteome</keyword>
<accession>A0A1E1LBW6</accession>